<organism evidence="2 3">
    <name type="scientific">Streptosporangium saharense</name>
    <dbReference type="NCBI Taxonomy" id="1706840"/>
    <lineage>
        <taxon>Bacteria</taxon>
        <taxon>Bacillati</taxon>
        <taxon>Actinomycetota</taxon>
        <taxon>Actinomycetes</taxon>
        <taxon>Streptosporangiales</taxon>
        <taxon>Streptosporangiaceae</taxon>
        <taxon>Streptosporangium</taxon>
    </lineage>
</organism>
<feature type="transmembrane region" description="Helical" evidence="1">
    <location>
        <begin position="37"/>
        <end position="57"/>
    </location>
</feature>
<dbReference type="EMBL" id="JACHJP010000010">
    <property type="protein sequence ID" value="MBB4919630.1"/>
    <property type="molecule type" value="Genomic_DNA"/>
</dbReference>
<sequence>MALVVSDGIYREESLRRYRNRVRREDVPLTVGTGRLVALWALVALLLVAGGVFALALGERLGGGA</sequence>
<dbReference type="AlphaFoldDB" id="A0A7W7QTS2"/>
<keyword evidence="3" id="KW-1185">Reference proteome</keyword>
<evidence type="ECO:0000313" key="2">
    <source>
        <dbReference type="EMBL" id="MBB4919630.1"/>
    </source>
</evidence>
<evidence type="ECO:0000256" key="1">
    <source>
        <dbReference type="SAM" id="Phobius"/>
    </source>
</evidence>
<accession>A0A7W7QTS2</accession>
<reference evidence="2 3" key="1">
    <citation type="submission" date="2020-08" db="EMBL/GenBank/DDBJ databases">
        <title>Genomic Encyclopedia of Type Strains, Phase III (KMG-III): the genomes of soil and plant-associated and newly described type strains.</title>
        <authorList>
            <person name="Whitman W."/>
        </authorList>
    </citation>
    <scope>NUCLEOTIDE SEQUENCE [LARGE SCALE GENOMIC DNA]</scope>
    <source>
        <strain evidence="2 3">CECT 8840</strain>
    </source>
</reference>
<name>A0A7W7QTS2_9ACTN</name>
<dbReference type="RefSeq" id="WP_184722147.1">
    <property type="nucleotide sequence ID" value="NZ_JACHJP010000010.1"/>
</dbReference>
<gene>
    <name evidence="2" type="ORF">FHS44_006773</name>
</gene>
<proteinExistence type="predicted"/>
<keyword evidence="1" id="KW-0472">Membrane</keyword>
<keyword evidence="1" id="KW-0812">Transmembrane</keyword>
<comment type="caution">
    <text evidence="2">The sequence shown here is derived from an EMBL/GenBank/DDBJ whole genome shotgun (WGS) entry which is preliminary data.</text>
</comment>
<evidence type="ECO:0000313" key="3">
    <source>
        <dbReference type="Proteomes" id="UP000552644"/>
    </source>
</evidence>
<keyword evidence="1" id="KW-1133">Transmembrane helix</keyword>
<protein>
    <submittedName>
        <fullName evidence="2">Uncharacterized protein</fullName>
    </submittedName>
</protein>
<dbReference type="Proteomes" id="UP000552644">
    <property type="component" value="Unassembled WGS sequence"/>
</dbReference>